<dbReference type="PANTHER" id="PTHR43570:SF20">
    <property type="entry name" value="ALDEHYDE DEHYDROGENASE ALDX-RELATED"/>
    <property type="match status" value="1"/>
</dbReference>
<dbReference type="PROSITE" id="PS00687">
    <property type="entry name" value="ALDEHYDE_DEHYDR_GLU"/>
    <property type="match status" value="1"/>
</dbReference>
<dbReference type="PANTHER" id="PTHR43570">
    <property type="entry name" value="ALDEHYDE DEHYDROGENASE"/>
    <property type="match status" value="1"/>
</dbReference>
<reference evidence="9 10" key="1">
    <citation type="submission" date="2017-03" db="EMBL/GenBank/DDBJ databases">
        <authorList>
            <person name="Afonso C.L."/>
            <person name="Miller P.J."/>
            <person name="Scott M.A."/>
            <person name="Spackman E."/>
            <person name="Goraichik I."/>
            <person name="Dimitrov K.M."/>
            <person name="Suarez D.L."/>
            <person name="Swayne D.E."/>
        </authorList>
    </citation>
    <scope>NUCLEOTIDE SEQUENCE [LARGE SCALE GENOMIC DNA]</scope>
    <source>
        <strain evidence="9">SB41UT1</strain>
    </source>
</reference>
<sequence length="492" mass="54627">MTATIEVEATDVKASGTATVTMAETSTKEQLRAMFDRQKRAFRSAPMPSREERIQNLQRLKTVLLDNQDAIIDAISEDFAGRSRDETLLGELMPIAQDINYTCKKLKKWMKPSKRHVGQHLQPAKAVVNYQPLGVVGIMVPWNYPVQLAVLPMVGALAAGNRVMVKMSEFTPKTAELFAKLMEDHFSEELISVVTGEVDVATEFSKLPFDHLLFTGSTQVGRIVMRAAAENLTPVTLELGGKSPAIISDDVDLTEAVERICFGKSFNAGQTCVAPDYILCPRSKQDAFIETYRKVFNTMYPKLNNNADYTSIVNERMHQRLQSLVTEAKEAGAGVHVIGESDINDGSRRMPLHIITDASDDLRVMQEEIFGPVMPVIPYDNLNEALDYVNDRPRPLALYLFSHEQDCQRRVLEQTHSGGVCVNETLLHVAVDDMPFGGVGPSGMGHYHGHEGFLTFSKAKGTLSKGKFNAAKFMYPPYGGALGKMIFKMFVR</sequence>
<evidence type="ECO:0000256" key="1">
    <source>
        <dbReference type="ARBA" id="ARBA00009986"/>
    </source>
</evidence>
<dbReference type="InterPro" id="IPR016161">
    <property type="entry name" value="Ald_DH/histidinol_DH"/>
</dbReference>
<evidence type="ECO:0000256" key="3">
    <source>
        <dbReference type="ARBA" id="ARBA00023027"/>
    </source>
</evidence>
<dbReference type="EMBL" id="FWPT01000006">
    <property type="protein sequence ID" value="SMA48577.1"/>
    <property type="molecule type" value="Genomic_DNA"/>
</dbReference>
<dbReference type="Gene3D" id="3.40.309.10">
    <property type="entry name" value="Aldehyde Dehydrogenase, Chain A, domain 2"/>
    <property type="match status" value="1"/>
</dbReference>
<dbReference type="Gene3D" id="3.40.605.10">
    <property type="entry name" value="Aldehyde Dehydrogenase, Chain A, domain 1"/>
    <property type="match status" value="1"/>
</dbReference>
<comment type="similarity">
    <text evidence="1 4 7">Belongs to the aldehyde dehydrogenase family.</text>
</comment>
<evidence type="ECO:0000256" key="6">
    <source>
        <dbReference type="PROSITE-ProRule" id="PRU10007"/>
    </source>
</evidence>
<dbReference type="InterPro" id="IPR012394">
    <property type="entry name" value="Aldehyde_DH_NAD(P)"/>
</dbReference>
<dbReference type="InterPro" id="IPR029510">
    <property type="entry name" value="Ald_DH_CS_GLU"/>
</dbReference>
<dbReference type="PIRSF" id="PIRSF036492">
    <property type="entry name" value="ALDH"/>
    <property type="match status" value="1"/>
</dbReference>
<dbReference type="InterPro" id="IPR016162">
    <property type="entry name" value="Ald_DH_N"/>
</dbReference>
<accession>A0A1X7ANL8</accession>
<dbReference type="Pfam" id="PF00171">
    <property type="entry name" value="Aldedh"/>
    <property type="match status" value="1"/>
</dbReference>
<evidence type="ECO:0000256" key="5">
    <source>
        <dbReference type="PIRSR" id="PIRSR036492-1"/>
    </source>
</evidence>
<feature type="domain" description="Aldehyde dehydrogenase" evidence="8">
    <location>
        <begin position="18"/>
        <end position="460"/>
    </location>
</feature>
<dbReference type="AlphaFoldDB" id="A0A1X7ANL8"/>
<evidence type="ECO:0000256" key="2">
    <source>
        <dbReference type="ARBA" id="ARBA00023002"/>
    </source>
</evidence>
<organism evidence="9 10">
    <name type="scientific">Parendozoicomonas haliclonae</name>
    <dbReference type="NCBI Taxonomy" id="1960125"/>
    <lineage>
        <taxon>Bacteria</taxon>
        <taxon>Pseudomonadati</taxon>
        <taxon>Pseudomonadota</taxon>
        <taxon>Gammaproteobacteria</taxon>
        <taxon>Oceanospirillales</taxon>
        <taxon>Endozoicomonadaceae</taxon>
        <taxon>Parendozoicomonas</taxon>
    </lineage>
</organism>
<dbReference type="Proteomes" id="UP000196573">
    <property type="component" value="Unassembled WGS sequence"/>
</dbReference>
<keyword evidence="10" id="KW-1185">Reference proteome</keyword>
<dbReference type="CDD" id="cd07133">
    <property type="entry name" value="ALDH_CALDH_CalB"/>
    <property type="match status" value="1"/>
</dbReference>
<feature type="active site" evidence="5 6">
    <location>
        <position position="238"/>
    </location>
</feature>
<dbReference type="GO" id="GO:0006081">
    <property type="term" value="P:aldehyde metabolic process"/>
    <property type="evidence" value="ECO:0007669"/>
    <property type="project" value="InterPro"/>
</dbReference>
<evidence type="ECO:0000313" key="9">
    <source>
        <dbReference type="EMBL" id="SMA48577.1"/>
    </source>
</evidence>
<evidence type="ECO:0000259" key="8">
    <source>
        <dbReference type="Pfam" id="PF00171"/>
    </source>
</evidence>
<dbReference type="InterPro" id="IPR015590">
    <property type="entry name" value="Aldehyde_DH_dom"/>
</dbReference>
<dbReference type="SUPFAM" id="SSF53720">
    <property type="entry name" value="ALDH-like"/>
    <property type="match status" value="1"/>
</dbReference>
<dbReference type="GO" id="GO:0005737">
    <property type="term" value="C:cytoplasm"/>
    <property type="evidence" value="ECO:0007669"/>
    <property type="project" value="TreeGrafter"/>
</dbReference>
<dbReference type="InterPro" id="IPR016163">
    <property type="entry name" value="Ald_DH_C"/>
</dbReference>
<gene>
    <name evidence="9" type="primary">calB</name>
    <name evidence="9" type="ORF">EHSB41UT_02789</name>
</gene>
<name>A0A1X7ANL8_9GAMM</name>
<keyword evidence="3" id="KW-0520">NAD</keyword>
<proteinExistence type="inferred from homology"/>
<dbReference type="FunFam" id="3.40.309.10:FF:000003">
    <property type="entry name" value="Aldehyde dehydrogenase"/>
    <property type="match status" value="1"/>
</dbReference>
<dbReference type="RefSeq" id="WP_242667314.1">
    <property type="nucleotide sequence ID" value="NZ_CBCSCN010000006.1"/>
</dbReference>
<dbReference type="FunFam" id="3.40.605.10:FF:000004">
    <property type="entry name" value="Aldehyde dehydrogenase"/>
    <property type="match status" value="1"/>
</dbReference>
<evidence type="ECO:0000256" key="4">
    <source>
        <dbReference type="PIRNR" id="PIRNR036492"/>
    </source>
</evidence>
<evidence type="ECO:0000256" key="7">
    <source>
        <dbReference type="RuleBase" id="RU003345"/>
    </source>
</evidence>
<evidence type="ECO:0000313" key="10">
    <source>
        <dbReference type="Proteomes" id="UP000196573"/>
    </source>
</evidence>
<protein>
    <recommendedName>
        <fullName evidence="4">Aldehyde dehydrogenase</fullName>
    </recommendedName>
</protein>
<dbReference type="GO" id="GO:0004029">
    <property type="term" value="F:aldehyde dehydrogenase (NAD+) activity"/>
    <property type="evidence" value="ECO:0007669"/>
    <property type="project" value="TreeGrafter"/>
</dbReference>
<feature type="active site" evidence="5">
    <location>
        <position position="272"/>
    </location>
</feature>
<keyword evidence="2 4" id="KW-0560">Oxidoreductase</keyword>